<dbReference type="CTD" id="23143"/>
<dbReference type="Pfam" id="PF13855">
    <property type="entry name" value="LRR_8"/>
    <property type="match status" value="2"/>
</dbReference>
<dbReference type="Ensembl" id="ENSMZET00005028204.1">
    <property type="protein sequence ID" value="ENSMZEP00005027332.1"/>
    <property type="gene ID" value="ENSMZEG00005020386.1"/>
</dbReference>
<protein>
    <submittedName>
        <fullName evidence="6">Leucine rich repeats and calponin homology domain containing 1</fullName>
    </submittedName>
</protein>
<accession>A0A3P9CZD2</accession>
<feature type="compositionally biased region" description="Basic and acidic residues" evidence="4">
    <location>
        <begin position="333"/>
        <end position="345"/>
    </location>
</feature>
<keyword evidence="1" id="KW-0433">Leucine-rich repeat</keyword>
<dbReference type="SMART" id="SM00033">
    <property type="entry name" value="CH"/>
    <property type="match status" value="1"/>
</dbReference>
<keyword evidence="3" id="KW-0175">Coiled coil</keyword>
<dbReference type="Gene3D" id="1.10.418.10">
    <property type="entry name" value="Calponin-like domain"/>
    <property type="match status" value="1"/>
</dbReference>
<dbReference type="SMART" id="SM00364">
    <property type="entry name" value="LRR_BAC"/>
    <property type="match status" value="5"/>
</dbReference>
<evidence type="ECO:0000259" key="5">
    <source>
        <dbReference type="PROSITE" id="PS50021"/>
    </source>
</evidence>
<keyword evidence="7" id="KW-1185">Reference proteome</keyword>
<dbReference type="PANTHER" id="PTHR48051:SF38">
    <property type="entry name" value="LEUCINE RICH REPEATS AND CALPONIN HOMOLOGY DOMAIN CONTAINING 1"/>
    <property type="match status" value="1"/>
</dbReference>
<evidence type="ECO:0000256" key="4">
    <source>
        <dbReference type="SAM" id="MobiDB-lite"/>
    </source>
</evidence>
<evidence type="ECO:0000256" key="2">
    <source>
        <dbReference type="ARBA" id="ARBA00022737"/>
    </source>
</evidence>
<dbReference type="Pfam" id="PF00307">
    <property type="entry name" value="CH"/>
    <property type="match status" value="1"/>
</dbReference>
<name>A0A3P9CZD2_9CICH</name>
<dbReference type="GeneID" id="101472008"/>
<dbReference type="SUPFAM" id="SSF52058">
    <property type="entry name" value="L domain-like"/>
    <property type="match status" value="1"/>
</dbReference>
<dbReference type="InterPro" id="IPR001715">
    <property type="entry name" value="CH_dom"/>
</dbReference>
<dbReference type="Proteomes" id="UP000265160">
    <property type="component" value="LG16"/>
</dbReference>
<organism evidence="6 7">
    <name type="scientific">Maylandia zebra</name>
    <name type="common">zebra mbuna</name>
    <dbReference type="NCBI Taxonomy" id="106582"/>
    <lineage>
        <taxon>Eukaryota</taxon>
        <taxon>Metazoa</taxon>
        <taxon>Chordata</taxon>
        <taxon>Craniata</taxon>
        <taxon>Vertebrata</taxon>
        <taxon>Euteleostomi</taxon>
        <taxon>Actinopterygii</taxon>
        <taxon>Neopterygii</taxon>
        <taxon>Teleostei</taxon>
        <taxon>Neoteleostei</taxon>
        <taxon>Acanthomorphata</taxon>
        <taxon>Ovalentaria</taxon>
        <taxon>Cichlomorphae</taxon>
        <taxon>Cichliformes</taxon>
        <taxon>Cichlidae</taxon>
        <taxon>African cichlids</taxon>
        <taxon>Pseudocrenilabrinae</taxon>
        <taxon>Haplochromini</taxon>
        <taxon>Maylandia</taxon>
        <taxon>Maylandia zebra complex</taxon>
    </lineage>
</organism>
<proteinExistence type="predicted"/>
<sequence length="705" mass="77727">MATLGPESARPPLGSSPLVQAHIGSANLPPNRGLERALEEAAASGVLNLSCRKLKEFPRTAANHDLSDTVEADLSKNRLTDVPSEVCHLVALETLNLYHNCIRSIPDSIISLQSLTSLNLSRNQLGSLPACLCGLPLRVLNASNNKLVSLPETIGQLQRLMELDISCNEITALPRHIGRLKALRELNVRRNLLCVLPEDLADLPLVKFDFSCNKVSTIPVCYRKMKQLQTLQLENNPLQSPPAQICIKGKVHIFKYLSIEACRSEKMPDSLYLPVMGRINLSRPTTGSVEDMEQQKKQDSDSGVGSDNGDKRLSATEPSDEDSLSLNVPMSHITEEGIGKDDSSEHISSLTADPNSDSVQLIEESPTEALRDQNRDSSLSTRFINYIKGRTAADFDEPLRIEEDSHWSTQQTSKVTGGTELHIDMINQLKEAVELLQDPSRVNTEEDLSGVQLYPVEMVTVDESLNGQDSDDGATSPKRNDRSPVSGPPSFSSPPFGLKPRSVFLRSHKSLESVDPQFTMRRKMEQLREELELMEQLRDSIESRLKVVLPEDLGSSLMDGVVLCHLANHIRPRSVASIHVPSPAVPKLSMAKCRRNVENFLDACRKIGVPESSLCSPYDIIQCRLQPVRTTVRALVALDPDRKREEAISAANPTSPGASETPLLVSVTTQTPPPAWQIWDLIGSSLVHILCLVLLFVAYSWTELT</sequence>
<dbReference type="FunFam" id="3.80.10.10:FF:000007">
    <property type="entry name" value="Leucine-rich repeat and calponin homology domain-containing protein 1 isoform 3"/>
    <property type="match status" value="1"/>
</dbReference>
<reference evidence="6" key="2">
    <citation type="submission" date="2025-08" db="UniProtKB">
        <authorList>
            <consortium name="Ensembl"/>
        </authorList>
    </citation>
    <scope>IDENTIFICATION</scope>
</reference>
<feature type="compositionally biased region" description="Low complexity" evidence="4">
    <location>
        <begin position="483"/>
        <end position="496"/>
    </location>
</feature>
<dbReference type="InterPro" id="IPR001611">
    <property type="entry name" value="Leu-rich_rpt"/>
</dbReference>
<evidence type="ECO:0000313" key="6">
    <source>
        <dbReference type="Ensembl" id="ENSMZEP00005027332.1"/>
    </source>
</evidence>
<dbReference type="PROSITE" id="PS50021">
    <property type="entry name" value="CH"/>
    <property type="match status" value="1"/>
</dbReference>
<evidence type="ECO:0000256" key="1">
    <source>
        <dbReference type="ARBA" id="ARBA00022614"/>
    </source>
</evidence>
<evidence type="ECO:0000313" key="7">
    <source>
        <dbReference type="Proteomes" id="UP000265160"/>
    </source>
</evidence>
<reference evidence="6" key="3">
    <citation type="submission" date="2025-09" db="UniProtKB">
        <authorList>
            <consortium name="Ensembl"/>
        </authorList>
    </citation>
    <scope>IDENTIFICATION</scope>
</reference>
<feature type="region of interest" description="Disordered" evidence="4">
    <location>
        <begin position="463"/>
        <end position="498"/>
    </location>
</feature>
<feature type="region of interest" description="Disordered" evidence="4">
    <location>
        <begin position="284"/>
        <end position="360"/>
    </location>
</feature>
<dbReference type="GO" id="GO:0005737">
    <property type="term" value="C:cytoplasm"/>
    <property type="evidence" value="ECO:0007669"/>
    <property type="project" value="TreeGrafter"/>
</dbReference>
<dbReference type="RefSeq" id="XP_012778755.1">
    <property type="nucleotide sequence ID" value="XM_012923301.4"/>
</dbReference>
<dbReference type="SUPFAM" id="SSF47576">
    <property type="entry name" value="Calponin-homology domain, CH-domain"/>
    <property type="match status" value="1"/>
</dbReference>
<dbReference type="FunFam" id="1.10.418.10:FF:000021">
    <property type="entry name" value="Leucine-rich repeat and calponin homology domain-containing protein 1 isoform 3"/>
    <property type="match status" value="1"/>
</dbReference>
<evidence type="ECO:0000256" key="3">
    <source>
        <dbReference type="SAM" id="Coils"/>
    </source>
</evidence>
<dbReference type="SMART" id="SM00369">
    <property type="entry name" value="LRR_TYP"/>
    <property type="match status" value="5"/>
</dbReference>
<reference evidence="6 7" key="1">
    <citation type="journal article" date="2014" name="Nature">
        <title>The genomic substrate for adaptive radiation in African cichlid fish.</title>
        <authorList>
            <person name="Brawand D."/>
            <person name="Wagner C.E."/>
            <person name="Li Y.I."/>
            <person name="Malinsky M."/>
            <person name="Keller I."/>
            <person name="Fan S."/>
            <person name="Simakov O."/>
            <person name="Ng A.Y."/>
            <person name="Lim Z.W."/>
            <person name="Bezault E."/>
            <person name="Turner-Maier J."/>
            <person name="Johnson J."/>
            <person name="Alcazar R."/>
            <person name="Noh H.J."/>
            <person name="Russell P."/>
            <person name="Aken B."/>
            <person name="Alfoldi J."/>
            <person name="Amemiya C."/>
            <person name="Azzouzi N."/>
            <person name="Baroiller J.F."/>
            <person name="Barloy-Hubler F."/>
            <person name="Berlin A."/>
            <person name="Bloomquist R."/>
            <person name="Carleton K.L."/>
            <person name="Conte M.A."/>
            <person name="D'Cotta H."/>
            <person name="Eshel O."/>
            <person name="Gaffney L."/>
            <person name="Galibert F."/>
            <person name="Gante H.F."/>
            <person name="Gnerre S."/>
            <person name="Greuter L."/>
            <person name="Guyon R."/>
            <person name="Haddad N.S."/>
            <person name="Haerty W."/>
            <person name="Harris R.M."/>
            <person name="Hofmann H.A."/>
            <person name="Hourlier T."/>
            <person name="Hulata G."/>
            <person name="Jaffe D.B."/>
            <person name="Lara M."/>
            <person name="Lee A.P."/>
            <person name="MacCallum I."/>
            <person name="Mwaiko S."/>
            <person name="Nikaido M."/>
            <person name="Nishihara H."/>
            <person name="Ozouf-Costaz C."/>
            <person name="Penman D.J."/>
            <person name="Przybylski D."/>
            <person name="Rakotomanga M."/>
            <person name="Renn S.C.P."/>
            <person name="Ribeiro F.J."/>
            <person name="Ron M."/>
            <person name="Salzburger W."/>
            <person name="Sanchez-Pulido L."/>
            <person name="Santos M.E."/>
            <person name="Searle S."/>
            <person name="Sharpe T."/>
            <person name="Swofford R."/>
            <person name="Tan F.J."/>
            <person name="Williams L."/>
            <person name="Young S."/>
            <person name="Yin S."/>
            <person name="Okada N."/>
            <person name="Kocher T.D."/>
            <person name="Miska E.A."/>
            <person name="Lander E.S."/>
            <person name="Venkatesh B."/>
            <person name="Fernald R.D."/>
            <person name="Meyer A."/>
            <person name="Ponting C.P."/>
            <person name="Streelman J.T."/>
            <person name="Lindblad-Toh K."/>
            <person name="Seehausen O."/>
            <person name="Di Palma F."/>
        </authorList>
    </citation>
    <scope>NUCLEOTIDE SEQUENCE</scope>
</reference>
<keyword evidence="2" id="KW-0677">Repeat</keyword>
<dbReference type="PROSITE" id="PS51450">
    <property type="entry name" value="LRR"/>
    <property type="match status" value="2"/>
</dbReference>
<feature type="compositionally biased region" description="Polar residues" evidence="4">
    <location>
        <begin position="346"/>
        <end position="359"/>
    </location>
</feature>
<dbReference type="GeneTree" id="ENSGT00940000159528"/>
<dbReference type="InterPro" id="IPR003591">
    <property type="entry name" value="Leu-rich_rpt_typical-subtyp"/>
</dbReference>
<dbReference type="Gene3D" id="3.80.10.10">
    <property type="entry name" value="Ribonuclease Inhibitor"/>
    <property type="match status" value="1"/>
</dbReference>
<feature type="coiled-coil region" evidence="3">
    <location>
        <begin position="517"/>
        <end position="544"/>
    </location>
</feature>
<dbReference type="InterPro" id="IPR050216">
    <property type="entry name" value="LRR_domain-containing"/>
</dbReference>
<dbReference type="AlphaFoldDB" id="A0A3P9CZD2"/>
<feature type="domain" description="Calponin-homology (CH)" evidence="5">
    <location>
        <begin position="527"/>
        <end position="640"/>
    </location>
</feature>
<dbReference type="PANTHER" id="PTHR48051">
    <property type="match status" value="1"/>
</dbReference>
<dbReference type="InterPro" id="IPR032675">
    <property type="entry name" value="LRR_dom_sf"/>
</dbReference>
<dbReference type="InterPro" id="IPR036872">
    <property type="entry name" value="CH_dom_sf"/>
</dbReference>
<dbReference type="STRING" id="106582.ENSMZEP00005027332"/>